<protein>
    <submittedName>
        <fullName evidence="1">Uncharacterized protein</fullName>
    </submittedName>
</protein>
<evidence type="ECO:0000313" key="1">
    <source>
        <dbReference type="EMBL" id="JAH43459.1"/>
    </source>
</evidence>
<dbReference type="EMBL" id="GBXM01065118">
    <property type="protein sequence ID" value="JAH43459.1"/>
    <property type="molecule type" value="Transcribed_RNA"/>
</dbReference>
<accession>A0A0E9SQ23</accession>
<reference evidence="1" key="1">
    <citation type="submission" date="2014-11" db="EMBL/GenBank/DDBJ databases">
        <authorList>
            <person name="Amaro Gonzalez C."/>
        </authorList>
    </citation>
    <scope>NUCLEOTIDE SEQUENCE</scope>
</reference>
<sequence>MQCSMPKCVRVTCLYKVPEVIIMSGAR</sequence>
<proteinExistence type="predicted"/>
<organism evidence="1">
    <name type="scientific">Anguilla anguilla</name>
    <name type="common">European freshwater eel</name>
    <name type="synonym">Muraena anguilla</name>
    <dbReference type="NCBI Taxonomy" id="7936"/>
    <lineage>
        <taxon>Eukaryota</taxon>
        <taxon>Metazoa</taxon>
        <taxon>Chordata</taxon>
        <taxon>Craniata</taxon>
        <taxon>Vertebrata</taxon>
        <taxon>Euteleostomi</taxon>
        <taxon>Actinopterygii</taxon>
        <taxon>Neopterygii</taxon>
        <taxon>Teleostei</taxon>
        <taxon>Anguilliformes</taxon>
        <taxon>Anguillidae</taxon>
        <taxon>Anguilla</taxon>
    </lineage>
</organism>
<dbReference type="AlphaFoldDB" id="A0A0E9SQ23"/>
<reference evidence="1" key="2">
    <citation type="journal article" date="2015" name="Fish Shellfish Immunol.">
        <title>Early steps in the European eel (Anguilla anguilla)-Vibrio vulnificus interaction in the gills: Role of the RtxA13 toxin.</title>
        <authorList>
            <person name="Callol A."/>
            <person name="Pajuelo D."/>
            <person name="Ebbesson L."/>
            <person name="Teles M."/>
            <person name="MacKenzie S."/>
            <person name="Amaro C."/>
        </authorList>
    </citation>
    <scope>NUCLEOTIDE SEQUENCE</scope>
</reference>
<name>A0A0E9SQ23_ANGAN</name>